<keyword evidence="4" id="KW-1185">Reference proteome</keyword>
<name>A0ABY3XYC4_9ACTN</name>
<feature type="compositionally biased region" description="Gly residues" evidence="1">
    <location>
        <begin position="103"/>
        <end position="113"/>
    </location>
</feature>
<feature type="domain" description="DUF4232" evidence="2">
    <location>
        <begin position="131"/>
        <end position="239"/>
    </location>
</feature>
<feature type="region of interest" description="Disordered" evidence="1">
    <location>
        <begin position="51"/>
        <end position="131"/>
    </location>
</feature>
<evidence type="ECO:0000313" key="3">
    <source>
        <dbReference type="EMBL" id="UNS99063.1"/>
    </source>
</evidence>
<feature type="region of interest" description="Disordered" evidence="1">
    <location>
        <begin position="160"/>
        <end position="181"/>
    </location>
</feature>
<evidence type="ECO:0000259" key="2">
    <source>
        <dbReference type="Pfam" id="PF14016"/>
    </source>
</evidence>
<protein>
    <submittedName>
        <fullName evidence="3">DUF4232 domain-containing protein</fullName>
    </submittedName>
</protein>
<dbReference type="EMBL" id="CP093846">
    <property type="protein sequence ID" value="UNS99063.1"/>
    <property type="molecule type" value="Genomic_DNA"/>
</dbReference>
<sequence>MAEQQPGAARAGGPFGRAGVARRRLTTRVCLATAVGAGLAAALLTGCGAQDDTAEGPKTVAGKAAPAPGDPSHSPSKKGTASPSSSRTGKGGGDHADALSTSGSGGHGTGGTSDGKPGSGSSDDGAAAHPCDSQNLTINVTARAGAPSQRVIETRNTGTAACSLSSSPGVDLGNADSPDQSKNIKPILASGTSRFPVPAGHSAYTVIDLNPSGARGGGAADVNELNVLADQEGTNMPLAATRNFPLGGDARVVNPRMGLYQSSVAEAVTSAASAGE</sequence>
<feature type="compositionally biased region" description="Polar residues" evidence="1">
    <location>
        <begin position="73"/>
        <end position="88"/>
    </location>
</feature>
<evidence type="ECO:0000313" key="4">
    <source>
        <dbReference type="Proteomes" id="UP001202244"/>
    </source>
</evidence>
<organism evidence="3 4">
    <name type="scientific">Streptomyces tubbatahanensis</name>
    <dbReference type="NCBI Taxonomy" id="2923272"/>
    <lineage>
        <taxon>Bacteria</taxon>
        <taxon>Bacillati</taxon>
        <taxon>Actinomycetota</taxon>
        <taxon>Actinomycetes</taxon>
        <taxon>Kitasatosporales</taxon>
        <taxon>Streptomycetaceae</taxon>
        <taxon>Streptomyces</taxon>
    </lineage>
</organism>
<evidence type="ECO:0000256" key="1">
    <source>
        <dbReference type="SAM" id="MobiDB-lite"/>
    </source>
</evidence>
<dbReference type="InterPro" id="IPR025326">
    <property type="entry name" value="DUF4232"/>
</dbReference>
<feature type="compositionally biased region" description="Low complexity" evidence="1">
    <location>
        <begin position="114"/>
        <end position="125"/>
    </location>
</feature>
<proteinExistence type="predicted"/>
<accession>A0ABY3XYC4</accession>
<reference evidence="3 4" key="1">
    <citation type="journal article" date="2023" name="Microbiol. Spectr.">
        <title>Synergy between Genome Mining, Metabolomics, and Bioinformatics Uncovers Antibacterial Chlorinated Carbazole Alkaloids and Their Biosynthetic Gene Cluster from Streptomyces tubbatahanensis sp. nov., a Novel Actinomycete Isolated from Sulu Sea, Philippines.</title>
        <authorList>
            <person name="Tenebro C.P."/>
            <person name="Trono D.J.V.L."/>
            <person name="Balida L.A.P."/>
            <person name="Bayog L.K.A."/>
            <person name="Bruna J.R."/>
            <person name="Sabido E.M."/>
            <person name="Caspe D.P.C."/>
            <person name="de Los Santos E.L.C."/>
            <person name="Saludes J.P."/>
            <person name="Dalisay D.S."/>
        </authorList>
    </citation>
    <scope>NUCLEOTIDE SEQUENCE [LARGE SCALE GENOMIC DNA]</scope>
    <source>
        <strain evidence="3 4">DSD3025</strain>
    </source>
</reference>
<dbReference type="Proteomes" id="UP001202244">
    <property type="component" value="Chromosome"/>
</dbReference>
<feature type="region of interest" description="Disordered" evidence="1">
    <location>
        <begin position="1"/>
        <end position="20"/>
    </location>
</feature>
<dbReference type="Pfam" id="PF14016">
    <property type="entry name" value="DUF4232"/>
    <property type="match status" value="1"/>
</dbReference>
<dbReference type="RefSeq" id="WP_242754513.1">
    <property type="nucleotide sequence ID" value="NZ_CP093846.1"/>
</dbReference>
<gene>
    <name evidence="3" type="ORF">MMF93_23345</name>
</gene>